<dbReference type="GO" id="GO:0032259">
    <property type="term" value="P:methylation"/>
    <property type="evidence" value="ECO:0007669"/>
    <property type="project" value="UniProtKB-KW"/>
</dbReference>
<dbReference type="Proteomes" id="UP000261052">
    <property type="component" value="Unassembled WGS sequence"/>
</dbReference>
<keyword evidence="2" id="KW-0489">Methyltransferase</keyword>
<reference evidence="4 5" key="1">
    <citation type="submission" date="2018-08" db="EMBL/GenBank/DDBJ databases">
        <title>A genome reference for cultivated species of the human gut microbiota.</title>
        <authorList>
            <person name="Zou Y."/>
            <person name="Xue W."/>
            <person name="Luo G."/>
        </authorList>
    </citation>
    <scope>NUCLEOTIDE SEQUENCE [LARGE SCALE GENOMIC DNA]</scope>
    <source>
        <strain evidence="3 5">AM42-17AT</strain>
        <strain evidence="2 4">TF11-15AC</strain>
    </source>
</reference>
<comment type="caution">
    <text evidence="2">The sequence shown here is derived from an EMBL/GenBank/DDBJ whole genome shotgun (WGS) entry which is preliminary data.</text>
</comment>
<dbReference type="GO" id="GO:0008168">
    <property type="term" value="F:methyltransferase activity"/>
    <property type="evidence" value="ECO:0007669"/>
    <property type="project" value="UniProtKB-KW"/>
</dbReference>
<gene>
    <name evidence="3" type="ORF">DW912_01785</name>
    <name evidence="2" type="ORF">DXD13_00025</name>
</gene>
<evidence type="ECO:0000313" key="4">
    <source>
        <dbReference type="Proteomes" id="UP000261052"/>
    </source>
</evidence>
<evidence type="ECO:0000313" key="2">
    <source>
        <dbReference type="EMBL" id="RGK45511.1"/>
    </source>
</evidence>
<accession>A0A3E4M709</accession>
<dbReference type="CDD" id="cd02440">
    <property type="entry name" value="AdoMet_MTases"/>
    <property type="match status" value="1"/>
</dbReference>
<feature type="domain" description="Methyltransferase" evidence="1">
    <location>
        <begin position="43"/>
        <end position="159"/>
    </location>
</feature>
<dbReference type="AlphaFoldDB" id="A0A3E4M709"/>
<protein>
    <submittedName>
        <fullName evidence="2">Class I SAM-dependent methyltransferase</fullName>
    </submittedName>
</protein>
<keyword evidence="2" id="KW-0808">Transferase</keyword>
<dbReference type="Pfam" id="PF13847">
    <property type="entry name" value="Methyltransf_31"/>
    <property type="match status" value="1"/>
</dbReference>
<dbReference type="SUPFAM" id="SSF53335">
    <property type="entry name" value="S-adenosyl-L-methionine-dependent methyltransferases"/>
    <property type="match status" value="1"/>
</dbReference>
<dbReference type="Gene3D" id="3.40.50.150">
    <property type="entry name" value="Vaccinia Virus protein VP39"/>
    <property type="match status" value="1"/>
</dbReference>
<proteinExistence type="predicted"/>
<dbReference type="InterPro" id="IPR025714">
    <property type="entry name" value="Methyltranfer_dom"/>
</dbReference>
<sequence>MAQQNIYDNEIFFEGYKKIRDNKINANNLFEIPALFSMLPDLKNKRVLDLGCGFGEHCKRFIECGAKKVVGIDISEKMLEVARNENSDQNIIYINMPMEKIAELNEQFDIVVSSLAFHYVEDFEGVVSDIYNMLDTEGIFLYSQENPLCTCHSGGNRWTRDEQGNKIHLNLANYGIEGERESVWFVDNVKKYHRTFSTIINTLINAGFSIERMIEPLPTDEILEQYPDYKDLFHKPDFLLLRVKK</sequence>
<evidence type="ECO:0000313" key="5">
    <source>
        <dbReference type="Proteomes" id="UP000286220"/>
    </source>
</evidence>
<dbReference type="PANTHER" id="PTHR43861">
    <property type="entry name" value="TRANS-ACONITATE 2-METHYLTRANSFERASE-RELATED"/>
    <property type="match status" value="1"/>
</dbReference>
<dbReference type="EMBL" id="QSFZ01000001">
    <property type="protein sequence ID" value="RHA94808.1"/>
    <property type="molecule type" value="Genomic_DNA"/>
</dbReference>
<evidence type="ECO:0000313" key="3">
    <source>
        <dbReference type="EMBL" id="RHA94808.1"/>
    </source>
</evidence>
<dbReference type="EMBL" id="QSQP01000001">
    <property type="protein sequence ID" value="RGK45511.1"/>
    <property type="molecule type" value="Genomic_DNA"/>
</dbReference>
<dbReference type="Proteomes" id="UP000286220">
    <property type="component" value="Unassembled WGS sequence"/>
</dbReference>
<dbReference type="InterPro" id="IPR029063">
    <property type="entry name" value="SAM-dependent_MTases_sf"/>
</dbReference>
<dbReference type="PANTHER" id="PTHR43861:SF1">
    <property type="entry name" value="TRANS-ACONITATE 2-METHYLTRANSFERASE"/>
    <property type="match status" value="1"/>
</dbReference>
<organism evidence="2 4">
    <name type="scientific">Agathobacter rectalis</name>
    <dbReference type="NCBI Taxonomy" id="39491"/>
    <lineage>
        <taxon>Bacteria</taxon>
        <taxon>Bacillati</taxon>
        <taxon>Bacillota</taxon>
        <taxon>Clostridia</taxon>
        <taxon>Lachnospirales</taxon>
        <taxon>Lachnospiraceae</taxon>
        <taxon>Agathobacter</taxon>
    </lineage>
</organism>
<name>A0A3E4M709_9FIRM</name>
<evidence type="ECO:0000259" key="1">
    <source>
        <dbReference type="Pfam" id="PF13847"/>
    </source>
</evidence>
<dbReference type="RefSeq" id="WP_117684376.1">
    <property type="nucleotide sequence ID" value="NZ_JBCPEY010000018.1"/>
</dbReference>